<dbReference type="Pfam" id="PF20151">
    <property type="entry name" value="DUF6533"/>
    <property type="match status" value="1"/>
</dbReference>
<organism evidence="3 4">
    <name type="scientific">Mycena rosella</name>
    <name type="common">Pink bonnet</name>
    <name type="synonym">Agaricus rosellus</name>
    <dbReference type="NCBI Taxonomy" id="1033263"/>
    <lineage>
        <taxon>Eukaryota</taxon>
        <taxon>Fungi</taxon>
        <taxon>Dikarya</taxon>
        <taxon>Basidiomycota</taxon>
        <taxon>Agaricomycotina</taxon>
        <taxon>Agaricomycetes</taxon>
        <taxon>Agaricomycetidae</taxon>
        <taxon>Agaricales</taxon>
        <taxon>Marasmiineae</taxon>
        <taxon>Mycenaceae</taxon>
        <taxon>Mycena</taxon>
    </lineage>
</organism>
<dbReference type="AlphaFoldDB" id="A0AAD7CRJ3"/>
<reference evidence="3" key="1">
    <citation type="submission" date="2023-03" db="EMBL/GenBank/DDBJ databases">
        <title>Massive genome expansion in bonnet fungi (Mycena s.s.) driven by repeated elements and novel gene families across ecological guilds.</title>
        <authorList>
            <consortium name="Lawrence Berkeley National Laboratory"/>
            <person name="Harder C.B."/>
            <person name="Miyauchi S."/>
            <person name="Viragh M."/>
            <person name="Kuo A."/>
            <person name="Thoen E."/>
            <person name="Andreopoulos B."/>
            <person name="Lu D."/>
            <person name="Skrede I."/>
            <person name="Drula E."/>
            <person name="Henrissat B."/>
            <person name="Morin E."/>
            <person name="Kohler A."/>
            <person name="Barry K."/>
            <person name="LaButti K."/>
            <person name="Morin E."/>
            <person name="Salamov A."/>
            <person name="Lipzen A."/>
            <person name="Mereny Z."/>
            <person name="Hegedus B."/>
            <person name="Baldrian P."/>
            <person name="Stursova M."/>
            <person name="Weitz H."/>
            <person name="Taylor A."/>
            <person name="Grigoriev I.V."/>
            <person name="Nagy L.G."/>
            <person name="Martin F."/>
            <person name="Kauserud H."/>
        </authorList>
    </citation>
    <scope>NUCLEOTIDE SEQUENCE</scope>
    <source>
        <strain evidence="3">CBHHK067</strain>
    </source>
</reference>
<name>A0AAD7CRJ3_MYCRO</name>
<feature type="transmembrane region" description="Helical" evidence="1">
    <location>
        <begin position="63"/>
        <end position="83"/>
    </location>
</feature>
<feature type="transmembrane region" description="Helical" evidence="1">
    <location>
        <begin position="128"/>
        <end position="150"/>
    </location>
</feature>
<comment type="caution">
    <text evidence="3">The sequence shown here is derived from an EMBL/GenBank/DDBJ whole genome shotgun (WGS) entry which is preliminary data.</text>
</comment>
<dbReference type="EMBL" id="JARKIE010000270">
    <property type="protein sequence ID" value="KAJ7659444.1"/>
    <property type="molecule type" value="Genomic_DNA"/>
</dbReference>
<keyword evidence="1" id="KW-0472">Membrane</keyword>
<keyword evidence="4" id="KW-1185">Reference proteome</keyword>
<feature type="transmembrane region" description="Helical" evidence="1">
    <location>
        <begin position="25"/>
        <end position="43"/>
    </location>
</feature>
<dbReference type="InterPro" id="IPR045340">
    <property type="entry name" value="DUF6533"/>
</dbReference>
<feature type="transmembrane region" description="Helical" evidence="1">
    <location>
        <begin position="103"/>
        <end position="122"/>
    </location>
</feature>
<sequence length="304" mass="33632">MSDPLGAVVGLNDLDYATFARDSRIYRCFFLAGLVILIYDHLLTFGPEVKYVWSSKLRPSTCWFLAVRYIGLAASITISVFYFGDLNHEVRVNCVKMQFAWEFLLVIQEVLVECTLGLRVFAMYGLNLWVLVCLLGAGGLSASLALWAIVKYGHPQMLSAPGLSGCHTLIPRASAFRLAGAWEAQLVCDSLVFALTVRRAYVQRRTSTRYTGTLIQRMVTDGGMYFGIIVIANLANLSTFYLSNVLLSGFLSWFTTSLSVTLLSRLMLNLHEAAHVGIGTAEANTMELETIRFPTVPITIDGEA</sequence>
<feature type="domain" description="DUF6533" evidence="2">
    <location>
        <begin position="28"/>
        <end position="73"/>
    </location>
</feature>
<keyword evidence="1" id="KW-0812">Transmembrane</keyword>
<proteinExistence type="predicted"/>
<feature type="transmembrane region" description="Helical" evidence="1">
    <location>
        <begin position="214"/>
        <end position="235"/>
    </location>
</feature>
<evidence type="ECO:0000259" key="2">
    <source>
        <dbReference type="Pfam" id="PF20151"/>
    </source>
</evidence>
<accession>A0AAD7CRJ3</accession>
<evidence type="ECO:0000256" key="1">
    <source>
        <dbReference type="SAM" id="Phobius"/>
    </source>
</evidence>
<dbReference type="Proteomes" id="UP001221757">
    <property type="component" value="Unassembled WGS sequence"/>
</dbReference>
<evidence type="ECO:0000313" key="4">
    <source>
        <dbReference type="Proteomes" id="UP001221757"/>
    </source>
</evidence>
<gene>
    <name evidence="3" type="ORF">B0H17DRAFT_1096131</name>
</gene>
<protein>
    <recommendedName>
        <fullName evidence="2">DUF6533 domain-containing protein</fullName>
    </recommendedName>
</protein>
<evidence type="ECO:0000313" key="3">
    <source>
        <dbReference type="EMBL" id="KAJ7659444.1"/>
    </source>
</evidence>
<keyword evidence="1" id="KW-1133">Transmembrane helix</keyword>